<feature type="region of interest" description="Disordered" evidence="1">
    <location>
        <begin position="178"/>
        <end position="249"/>
    </location>
</feature>
<sequence length="286" mass="32011">MASAQEQPELSLREWGLRARIRHEYTVSRRYSGSFIRNTSSFPSKFTISSDTSSPACSFKDGIDPSTYSFTTALKALQARSLYNSLECSPEGFALNSKWNEAEKYICNPVSGEFPMECLSAKTLSGRSFRKLANKINLSGPLVYPSTTLEEEEDIAGFPIPGSSVLVDHVIPETRGESLIRDAATQSTPTSVSTPSILETPLNRPGTETGDSPISNTKSKPDEQVEVKETKEKKEEASMEHEDEQIRTREKGEEMKWNCLSWVRKRQRNKHKFTSKIACFPHLKGC</sequence>
<protein>
    <submittedName>
        <fullName evidence="2">Uncharacterized protein</fullName>
    </submittedName>
</protein>
<name>A0A6A3BQ93_HIBSY</name>
<comment type="caution">
    <text evidence="2">The sequence shown here is derived from an EMBL/GenBank/DDBJ whole genome shotgun (WGS) entry which is preliminary data.</text>
</comment>
<proteinExistence type="predicted"/>
<feature type="compositionally biased region" description="Polar residues" evidence="1">
    <location>
        <begin position="209"/>
        <end position="218"/>
    </location>
</feature>
<dbReference type="AlphaFoldDB" id="A0A6A3BQ93"/>
<feature type="compositionally biased region" description="Low complexity" evidence="1">
    <location>
        <begin position="185"/>
        <end position="196"/>
    </location>
</feature>
<dbReference type="OrthoDB" id="1910697at2759"/>
<evidence type="ECO:0000313" key="3">
    <source>
        <dbReference type="Proteomes" id="UP000436088"/>
    </source>
</evidence>
<accession>A0A6A3BQ93</accession>
<evidence type="ECO:0000256" key="1">
    <source>
        <dbReference type="SAM" id="MobiDB-lite"/>
    </source>
</evidence>
<evidence type="ECO:0000313" key="2">
    <source>
        <dbReference type="EMBL" id="KAE8718724.1"/>
    </source>
</evidence>
<dbReference type="PANTHER" id="PTHR36748:SF3">
    <property type="entry name" value="MENTAL RETARDATION GTPASE ACTIVATING PROTEIN"/>
    <property type="match status" value="1"/>
</dbReference>
<gene>
    <name evidence="2" type="ORF">F3Y22_tig00109992pilonHSYRG00026</name>
</gene>
<dbReference type="Proteomes" id="UP000436088">
    <property type="component" value="Unassembled WGS sequence"/>
</dbReference>
<feature type="compositionally biased region" description="Basic and acidic residues" evidence="1">
    <location>
        <begin position="219"/>
        <end position="249"/>
    </location>
</feature>
<reference evidence="2" key="1">
    <citation type="submission" date="2019-09" db="EMBL/GenBank/DDBJ databases">
        <title>Draft genome information of white flower Hibiscus syriacus.</title>
        <authorList>
            <person name="Kim Y.-M."/>
        </authorList>
    </citation>
    <scope>NUCLEOTIDE SEQUENCE [LARGE SCALE GENOMIC DNA]</scope>
    <source>
        <strain evidence="2">YM2019G1</strain>
    </source>
</reference>
<dbReference type="PANTHER" id="PTHR36748">
    <property type="entry name" value="MENTAL RETARDATION GTPASE ACTIVATING PROTEIN"/>
    <property type="match status" value="1"/>
</dbReference>
<keyword evidence="3" id="KW-1185">Reference proteome</keyword>
<dbReference type="EMBL" id="VEPZ02000801">
    <property type="protein sequence ID" value="KAE8718724.1"/>
    <property type="molecule type" value="Genomic_DNA"/>
</dbReference>
<organism evidence="2 3">
    <name type="scientific">Hibiscus syriacus</name>
    <name type="common">Rose of Sharon</name>
    <dbReference type="NCBI Taxonomy" id="106335"/>
    <lineage>
        <taxon>Eukaryota</taxon>
        <taxon>Viridiplantae</taxon>
        <taxon>Streptophyta</taxon>
        <taxon>Embryophyta</taxon>
        <taxon>Tracheophyta</taxon>
        <taxon>Spermatophyta</taxon>
        <taxon>Magnoliopsida</taxon>
        <taxon>eudicotyledons</taxon>
        <taxon>Gunneridae</taxon>
        <taxon>Pentapetalae</taxon>
        <taxon>rosids</taxon>
        <taxon>malvids</taxon>
        <taxon>Malvales</taxon>
        <taxon>Malvaceae</taxon>
        <taxon>Malvoideae</taxon>
        <taxon>Hibiscus</taxon>
    </lineage>
</organism>